<accession>A0A8H7V3B8</accession>
<dbReference type="PANTHER" id="PTHR10350:SF6">
    <property type="entry name" value="NUCLEAR PORE COMPLEX PROTEIN NUP155"/>
    <property type="match status" value="1"/>
</dbReference>
<dbReference type="InterPro" id="IPR004870">
    <property type="entry name" value="Nucleoporin_Nup155"/>
</dbReference>
<dbReference type="GO" id="GO:0017056">
    <property type="term" value="F:structural constituent of nuclear pore"/>
    <property type="evidence" value="ECO:0007669"/>
    <property type="project" value="InterPro"/>
</dbReference>
<feature type="region of interest" description="Disordered" evidence="5">
    <location>
        <begin position="387"/>
        <end position="407"/>
    </location>
</feature>
<keyword evidence="9" id="KW-1185">Reference proteome</keyword>
<gene>
    <name evidence="8" type="ORF">INT47_008011</name>
</gene>
<dbReference type="AlphaFoldDB" id="A0A8H7V3B8"/>
<reference evidence="8" key="1">
    <citation type="submission" date="2020-12" db="EMBL/GenBank/DDBJ databases">
        <title>Metabolic potential, ecology and presence of endohyphal bacteria is reflected in genomic diversity of Mucoromycotina.</title>
        <authorList>
            <person name="Muszewska A."/>
            <person name="Okrasinska A."/>
            <person name="Steczkiewicz K."/>
            <person name="Drgas O."/>
            <person name="Orlowska M."/>
            <person name="Perlinska-Lenart U."/>
            <person name="Aleksandrzak-Piekarczyk T."/>
            <person name="Szatraj K."/>
            <person name="Zielenkiewicz U."/>
            <person name="Pilsyk S."/>
            <person name="Malc E."/>
            <person name="Mieczkowski P."/>
            <person name="Kruszewska J.S."/>
            <person name="Biernat P."/>
            <person name="Pawlowska J."/>
        </authorList>
    </citation>
    <scope>NUCLEOTIDE SEQUENCE</scope>
    <source>
        <strain evidence="8">WA0000017839</strain>
    </source>
</reference>
<dbReference type="Gene3D" id="1.25.40.450">
    <property type="entry name" value="Nucleoporin, helical domain, N-terminal subdomain"/>
    <property type="match status" value="1"/>
</dbReference>
<dbReference type="Gene3D" id="1.20.120.1880">
    <property type="entry name" value="Nucleoporin, helical C-terminal domain"/>
    <property type="match status" value="1"/>
</dbReference>
<evidence type="ECO:0000256" key="3">
    <source>
        <dbReference type="ARBA" id="ARBA00022448"/>
    </source>
</evidence>
<dbReference type="PANTHER" id="PTHR10350">
    <property type="entry name" value="NUCLEAR PORE COMPLEX PROTEIN NUP155"/>
    <property type="match status" value="1"/>
</dbReference>
<feature type="domain" description="Nucleoporin Nup133/Nup155-like C-terminal" evidence="6">
    <location>
        <begin position="718"/>
        <end position="933"/>
    </location>
</feature>
<dbReference type="GO" id="GO:0006606">
    <property type="term" value="P:protein import into nucleus"/>
    <property type="evidence" value="ECO:0007669"/>
    <property type="project" value="TreeGrafter"/>
</dbReference>
<keyword evidence="3" id="KW-0813">Transport</keyword>
<evidence type="ECO:0000256" key="1">
    <source>
        <dbReference type="ARBA" id="ARBA00004123"/>
    </source>
</evidence>
<evidence type="ECO:0000256" key="4">
    <source>
        <dbReference type="ARBA" id="ARBA00023242"/>
    </source>
</evidence>
<dbReference type="SUPFAM" id="SSF50969">
    <property type="entry name" value="YVTN repeat-like/Quinoprotein amine dehydrogenase"/>
    <property type="match status" value="1"/>
</dbReference>
<evidence type="ECO:0000259" key="6">
    <source>
        <dbReference type="Pfam" id="PF03177"/>
    </source>
</evidence>
<evidence type="ECO:0000313" key="9">
    <source>
        <dbReference type="Proteomes" id="UP000603453"/>
    </source>
</evidence>
<feature type="domain" description="Nucleoporin Nup133/Nup155-like N-terminal" evidence="7">
    <location>
        <begin position="73"/>
        <end position="417"/>
    </location>
</feature>
<dbReference type="InterPro" id="IPR007187">
    <property type="entry name" value="Nucleoporin_Nup133/Nup155_C"/>
</dbReference>
<name>A0A8H7V3B8_9FUNG</name>
<evidence type="ECO:0000256" key="2">
    <source>
        <dbReference type="ARBA" id="ARBA00007373"/>
    </source>
</evidence>
<organism evidence="8 9">
    <name type="scientific">Mucor saturninus</name>
    <dbReference type="NCBI Taxonomy" id="64648"/>
    <lineage>
        <taxon>Eukaryota</taxon>
        <taxon>Fungi</taxon>
        <taxon>Fungi incertae sedis</taxon>
        <taxon>Mucoromycota</taxon>
        <taxon>Mucoromycotina</taxon>
        <taxon>Mucoromycetes</taxon>
        <taxon>Mucorales</taxon>
        <taxon>Mucorineae</taxon>
        <taxon>Mucoraceae</taxon>
        <taxon>Mucor</taxon>
    </lineage>
</organism>
<dbReference type="InterPro" id="IPR042533">
    <property type="entry name" value="Nucleoporin_Nup155_C_1"/>
</dbReference>
<evidence type="ECO:0000313" key="8">
    <source>
        <dbReference type="EMBL" id="KAG2205655.1"/>
    </source>
</evidence>
<dbReference type="InterPro" id="IPR014908">
    <property type="entry name" value="Nucleoporin_Nup133/Nup155_N"/>
</dbReference>
<dbReference type="Gene3D" id="1.20.58.1780">
    <property type="match status" value="1"/>
</dbReference>
<feature type="non-terminal residue" evidence="8">
    <location>
        <position position="1"/>
    </location>
</feature>
<dbReference type="InterPro" id="IPR042538">
    <property type="entry name" value="Nucleoporin_Nup155_C_3"/>
</dbReference>
<dbReference type="Pfam" id="PF08801">
    <property type="entry name" value="Nucleoporin_N"/>
    <property type="match status" value="1"/>
</dbReference>
<protein>
    <submittedName>
        <fullName evidence="8">Uncharacterized protein</fullName>
    </submittedName>
</protein>
<feature type="domain" description="Nucleoporin Nup133/Nup155-like C-terminal" evidence="6">
    <location>
        <begin position="536"/>
        <end position="686"/>
    </location>
</feature>
<dbReference type="EMBL" id="JAEPRD010000035">
    <property type="protein sequence ID" value="KAG2205655.1"/>
    <property type="molecule type" value="Genomic_DNA"/>
</dbReference>
<dbReference type="GO" id="GO:0044611">
    <property type="term" value="C:nuclear pore inner ring"/>
    <property type="evidence" value="ECO:0007669"/>
    <property type="project" value="TreeGrafter"/>
</dbReference>
<comment type="similarity">
    <text evidence="2">Belongs to the non-repetitive/WGA-negative nucleoporin family.</text>
</comment>
<keyword evidence="4" id="KW-0539">Nucleus</keyword>
<dbReference type="Proteomes" id="UP000603453">
    <property type="component" value="Unassembled WGS sequence"/>
</dbReference>
<dbReference type="Pfam" id="PF03177">
    <property type="entry name" value="Nucleoporin_C"/>
    <property type="match status" value="2"/>
</dbReference>
<sequence>MNNTIVGSVNPSFKEYGDSLVTLIKSNQESIDLADHLRDSDSEVYAKDNQHVFSKIATTQFPESLQVEGLDPQYKMGFLPSIKQVWLATSTSLYIWNYVDNTEVFKYENTEAIENAEILTFRHHQELVVSTAHHIFVHSIQQDDNNKLKIVSNACVKTDGVIMSQFVVTDKQRVFMRGSDGHLYELNYKTGVNHYISSGTLICHTENPIVKYFSFLRFVPKASVKSLVVDNDQEFLYYLLNDSSIHSVDIGGSVYLPNQRFNGAQLESLHLIPKSESTKVNLMAISNKGERLYFSCKDKKIDLIYTRTSPPLPGSLLFNDLTKETCDLSFYNHGVFAAVLGKSKRSYLVMTNANSIPDEKGLPLMVEDVYSESVDKKIWSIIESNPKDTSTHHHFKETTESPESPARRFSTLTDAGITHYIKQRPVDYLSEAVDSDAPIKRIAFLNRYGPIETSAMTLLLACSSHQSPRVFQFLQTLHNMNEGLLLYFSRIVGNIWTTDILKETIKQDQFISARENLGKLIVCIEETNMDVKDDIVNLTKRTMEAIKFVCFMHNSGWEKMRQSLPTTCKLFGDIVTTEEGALLAKEMVFAAIKTTELSNNLNDYNHVSNFLKVNCNNFLGNINTVYYQGMECLQAAYNDTNNGASLRFSLDHFKKIINSIKLDTLQTLCQEYGRLGYHIGAIELAYSKYENEYSPSQEIFDILFGIFENAFSRDDIYGQTMIEKALQSSKEEGYHYKIYQWLMESGRKNLLVTMDTPLLVQYIETELSPSESLACLHSYYDYRKNYGQAVDCLIQLATRVPDIPLESRVACLDKACKYLQQPTDVPKEAQESLELIHMESKIQLNIYNALIDTEYAKDLATSLKPASTLLHEFAYTHALYEEALCLMDLMEHYNWKYVREAWKHIIVHNEEHLNSKITEMSKRLYPSLTSFPV</sequence>
<feature type="compositionally biased region" description="Basic and acidic residues" evidence="5">
    <location>
        <begin position="387"/>
        <end position="399"/>
    </location>
</feature>
<dbReference type="InterPro" id="IPR042537">
    <property type="entry name" value="Nucleoporin_Nup155_C_2"/>
</dbReference>
<dbReference type="GO" id="GO:0000972">
    <property type="term" value="P:transcription-dependent tethering of RNA polymerase II gene DNA at nuclear periphery"/>
    <property type="evidence" value="ECO:0007669"/>
    <property type="project" value="TreeGrafter"/>
</dbReference>
<comment type="caution">
    <text evidence="8">The sequence shown here is derived from an EMBL/GenBank/DDBJ whole genome shotgun (WGS) entry which is preliminary data.</text>
</comment>
<dbReference type="GO" id="GO:0036228">
    <property type="term" value="P:protein localization to nuclear inner membrane"/>
    <property type="evidence" value="ECO:0007669"/>
    <property type="project" value="TreeGrafter"/>
</dbReference>
<dbReference type="OrthoDB" id="338970at2759"/>
<evidence type="ECO:0000259" key="7">
    <source>
        <dbReference type="Pfam" id="PF08801"/>
    </source>
</evidence>
<dbReference type="GO" id="GO:0006405">
    <property type="term" value="P:RNA export from nucleus"/>
    <property type="evidence" value="ECO:0007669"/>
    <property type="project" value="TreeGrafter"/>
</dbReference>
<comment type="subcellular location">
    <subcellularLocation>
        <location evidence="1">Nucleus</location>
    </subcellularLocation>
</comment>
<evidence type="ECO:0000256" key="5">
    <source>
        <dbReference type="SAM" id="MobiDB-lite"/>
    </source>
</evidence>
<proteinExistence type="inferred from homology"/>
<dbReference type="Gene3D" id="1.25.40.440">
    <property type="entry name" value="Nucleoporin, helical domain, central subdomain"/>
    <property type="match status" value="1"/>
</dbReference>
<dbReference type="InterPro" id="IPR011044">
    <property type="entry name" value="Quino_amine_DH_bsu"/>
</dbReference>